<name>A0A9W9RDJ4_9EURO</name>
<sequence>MRGKELDIYTRECICELKFTLKWGARRIQKYRFPDIPLSTISYTLTMERKRVNSASLARTGTPRRPLHGTGKTAPKTALDRTARSLVPDLETAGRSYIFRDRTTAVWCGPAVLQTSKTS</sequence>
<evidence type="ECO:0000313" key="2">
    <source>
        <dbReference type="EMBL" id="KAJ5355558.1"/>
    </source>
</evidence>
<dbReference type="EMBL" id="JAPZBS010000010">
    <property type="protein sequence ID" value="KAJ5355558.1"/>
    <property type="molecule type" value="Genomic_DNA"/>
</dbReference>
<accession>A0A9W9RDJ4</accession>
<reference evidence="2" key="2">
    <citation type="journal article" date="2023" name="IMA Fungus">
        <title>Comparative genomic study of the Penicillium genus elucidates a diverse pangenome and 15 lateral gene transfer events.</title>
        <authorList>
            <person name="Petersen C."/>
            <person name="Sorensen T."/>
            <person name="Nielsen M.R."/>
            <person name="Sondergaard T.E."/>
            <person name="Sorensen J.L."/>
            <person name="Fitzpatrick D.A."/>
            <person name="Frisvad J.C."/>
            <person name="Nielsen K.L."/>
        </authorList>
    </citation>
    <scope>NUCLEOTIDE SEQUENCE</scope>
    <source>
        <strain evidence="2">IBT 29864</strain>
    </source>
</reference>
<dbReference type="GeneID" id="81444862"/>
<evidence type="ECO:0000313" key="3">
    <source>
        <dbReference type="Proteomes" id="UP001147782"/>
    </source>
</evidence>
<dbReference type="RefSeq" id="XP_056549581.1">
    <property type="nucleotide sequence ID" value="XM_056705683.1"/>
</dbReference>
<dbReference type="Proteomes" id="UP001147782">
    <property type="component" value="Unassembled WGS sequence"/>
</dbReference>
<dbReference type="OrthoDB" id="5151590at2759"/>
<dbReference type="AlphaFoldDB" id="A0A9W9RDJ4"/>
<evidence type="ECO:0000256" key="1">
    <source>
        <dbReference type="SAM" id="MobiDB-lite"/>
    </source>
</evidence>
<gene>
    <name evidence="2" type="ORF">N7496_012770</name>
</gene>
<protein>
    <submittedName>
        <fullName evidence="2">Uncharacterized protein</fullName>
    </submittedName>
</protein>
<proteinExistence type="predicted"/>
<keyword evidence="3" id="KW-1185">Reference proteome</keyword>
<reference evidence="2" key="1">
    <citation type="submission" date="2022-11" db="EMBL/GenBank/DDBJ databases">
        <authorList>
            <person name="Petersen C."/>
        </authorList>
    </citation>
    <scope>NUCLEOTIDE SEQUENCE</scope>
    <source>
        <strain evidence="2">IBT 29864</strain>
    </source>
</reference>
<organism evidence="2 3">
    <name type="scientific">Penicillium cataractarum</name>
    <dbReference type="NCBI Taxonomy" id="2100454"/>
    <lineage>
        <taxon>Eukaryota</taxon>
        <taxon>Fungi</taxon>
        <taxon>Dikarya</taxon>
        <taxon>Ascomycota</taxon>
        <taxon>Pezizomycotina</taxon>
        <taxon>Eurotiomycetes</taxon>
        <taxon>Eurotiomycetidae</taxon>
        <taxon>Eurotiales</taxon>
        <taxon>Aspergillaceae</taxon>
        <taxon>Penicillium</taxon>
    </lineage>
</organism>
<comment type="caution">
    <text evidence="2">The sequence shown here is derived from an EMBL/GenBank/DDBJ whole genome shotgun (WGS) entry which is preliminary data.</text>
</comment>
<feature type="region of interest" description="Disordered" evidence="1">
    <location>
        <begin position="54"/>
        <end position="77"/>
    </location>
</feature>